<organism evidence="4">
    <name type="scientific">Phytophthora nicotianae</name>
    <name type="common">Potato buckeye rot agent</name>
    <name type="synonym">Phytophthora parasitica</name>
    <dbReference type="NCBI Taxonomy" id="4792"/>
    <lineage>
        <taxon>Eukaryota</taxon>
        <taxon>Sar</taxon>
        <taxon>Stramenopiles</taxon>
        <taxon>Oomycota</taxon>
        <taxon>Peronosporomycetes</taxon>
        <taxon>Peronosporales</taxon>
        <taxon>Peronosporaceae</taxon>
        <taxon>Phytophthora</taxon>
    </lineage>
</organism>
<dbReference type="InterPro" id="IPR040976">
    <property type="entry name" value="Pkinase_fungal"/>
</dbReference>
<dbReference type="Proteomes" id="UP000053236">
    <property type="component" value="Unassembled WGS sequence"/>
</dbReference>
<protein>
    <recommendedName>
        <fullName evidence="1">Protein kinase domain-containing protein</fullName>
    </recommendedName>
</protein>
<dbReference type="Proteomes" id="UP000053864">
    <property type="component" value="Unassembled WGS sequence"/>
</dbReference>
<dbReference type="OrthoDB" id="124164at2759"/>
<dbReference type="EMBL" id="KI684622">
    <property type="protein sequence ID" value="ETK94324.1"/>
    <property type="molecule type" value="Genomic_DNA"/>
</dbReference>
<proteinExistence type="predicted"/>
<evidence type="ECO:0000313" key="6">
    <source>
        <dbReference type="Proteomes" id="UP000052943"/>
    </source>
</evidence>
<reference evidence="5 6" key="4">
    <citation type="submission" date="2015-11" db="EMBL/GenBank/DDBJ databases">
        <title>Genomes and virulence difference between two physiological races of Phytophthora nicotianae.</title>
        <authorList>
            <person name="Liu H."/>
            <person name="Ma X."/>
            <person name="Yu H."/>
            <person name="Fang D."/>
            <person name="Li Y."/>
            <person name="Wang X."/>
            <person name="Wang W."/>
            <person name="Dong Y."/>
            <person name="Xiao B."/>
        </authorList>
    </citation>
    <scope>NUCLEOTIDE SEQUENCE [LARGE SCALE GENOMIC DNA]</scope>
    <source>
        <strain evidence="5">Race 0</strain>
        <strain evidence="6">race 0</strain>
    </source>
</reference>
<reference evidence="2" key="2">
    <citation type="submission" date="2013-11" db="EMBL/GenBank/DDBJ databases">
        <title>The Genome Sequence of Phytophthora parasitica CJ02B3.</title>
        <authorList>
            <consortium name="The Broad Institute Genomics Platform"/>
            <person name="Russ C."/>
            <person name="Tyler B."/>
            <person name="Panabieres F."/>
            <person name="Shan W."/>
            <person name="Tripathy S."/>
            <person name="Grunwald N."/>
            <person name="Machado M."/>
            <person name="Johnson C.S."/>
            <person name="Arredondo F."/>
            <person name="Hong C."/>
            <person name="Coffey M."/>
            <person name="Young S.K."/>
            <person name="Zeng Q."/>
            <person name="Gargeya S."/>
            <person name="Fitzgerald M."/>
            <person name="Abouelleil A."/>
            <person name="Alvarado L."/>
            <person name="Chapman S.B."/>
            <person name="Gainer-Dewar J."/>
            <person name="Goldberg J."/>
            <person name="Griggs A."/>
            <person name="Gujja S."/>
            <person name="Hansen M."/>
            <person name="Howarth C."/>
            <person name="Imamovic A."/>
            <person name="Ireland A."/>
            <person name="Larimer J."/>
            <person name="McCowan C."/>
            <person name="Murphy C."/>
            <person name="Pearson M."/>
            <person name="Poon T.W."/>
            <person name="Priest M."/>
            <person name="Roberts A."/>
            <person name="Saif S."/>
            <person name="Shea T."/>
            <person name="Sykes S."/>
            <person name="Wortman J."/>
            <person name="Nusbaum C."/>
            <person name="Birren B."/>
        </authorList>
    </citation>
    <scope>NUCLEOTIDE SEQUENCE [LARGE SCALE GENOMIC DNA]</scope>
    <source>
        <strain evidence="2">CJ02B3</strain>
    </source>
</reference>
<dbReference type="GO" id="GO:0005524">
    <property type="term" value="F:ATP binding"/>
    <property type="evidence" value="ECO:0007669"/>
    <property type="project" value="InterPro"/>
</dbReference>
<dbReference type="PROSITE" id="PS50011">
    <property type="entry name" value="PROTEIN_KINASE_DOM"/>
    <property type="match status" value="1"/>
</dbReference>
<dbReference type="InterPro" id="IPR011009">
    <property type="entry name" value="Kinase-like_dom_sf"/>
</dbReference>
<dbReference type="EMBL" id="LNFO01005750">
    <property type="protein sequence ID" value="KUF76595.1"/>
    <property type="molecule type" value="Genomic_DNA"/>
</dbReference>
<dbReference type="VEuPathDB" id="FungiDB:PPTG_19372"/>
<sequence>MGKTRIAKKSTNNDTRRMVFTPRGIDTKPANLKELFGAIGDVLAALVMLHDASWMHRDIRWANVMRRRNGSNSWFLIDYMNVEQSPAVSSSEEHLRPGSHAPEIHDTNVKHTTAVDSWSVGYLLRGMDKLWGDGGERTAFRKALMKEDPSQRPTAMDALQKLEELKKISFPQKRALEE</sequence>
<reference evidence="4" key="1">
    <citation type="submission" date="2013-11" db="EMBL/GenBank/DDBJ databases">
        <title>The Genome Sequence of Phytophthora parasitica CHvinca01.</title>
        <authorList>
            <consortium name="The Broad Institute Genomics Platform"/>
            <person name="Russ C."/>
            <person name="Tyler B."/>
            <person name="Panabieres F."/>
            <person name="Shan W."/>
            <person name="Tripathy S."/>
            <person name="Grunwald N."/>
            <person name="Machado M."/>
            <person name="Johnson C.S."/>
            <person name="Arredondo F."/>
            <person name="Hong C."/>
            <person name="Coffey M."/>
            <person name="Young S.K."/>
            <person name="Zeng Q."/>
            <person name="Gargeya S."/>
            <person name="Fitzgerald M."/>
            <person name="Abouelleil A."/>
            <person name="Alvarado L."/>
            <person name="Chapman S.B."/>
            <person name="Gainer-Dewar J."/>
            <person name="Goldberg J."/>
            <person name="Griggs A."/>
            <person name="Gujja S."/>
            <person name="Hansen M."/>
            <person name="Howarth C."/>
            <person name="Imamovic A."/>
            <person name="Ireland A."/>
            <person name="Larimer J."/>
            <person name="McCowan C."/>
            <person name="Murphy C."/>
            <person name="Pearson M."/>
            <person name="Poon T.W."/>
            <person name="Priest M."/>
            <person name="Roberts A."/>
            <person name="Saif S."/>
            <person name="Shea T."/>
            <person name="Sykes S."/>
            <person name="Wortman J."/>
            <person name="Nusbaum C."/>
            <person name="Birren B."/>
        </authorList>
    </citation>
    <scope>NUCLEOTIDE SEQUENCE [LARGE SCALE GENOMIC DNA]</scope>
    <source>
        <strain evidence="4">CHvinca01</strain>
    </source>
</reference>
<accession>A0A0W8BXL1</accession>
<evidence type="ECO:0000313" key="3">
    <source>
        <dbReference type="EMBL" id="ETL47690.1"/>
    </source>
</evidence>
<accession>W2LTJ3</accession>
<dbReference type="AlphaFoldDB" id="W2LTJ3"/>
<evidence type="ECO:0000313" key="4">
    <source>
        <dbReference type="EMBL" id="ETM00809.1"/>
    </source>
</evidence>
<dbReference type="GO" id="GO:0004672">
    <property type="term" value="F:protein kinase activity"/>
    <property type="evidence" value="ECO:0007669"/>
    <property type="project" value="InterPro"/>
</dbReference>
<name>W2LTJ3_PHYNI</name>
<dbReference type="Proteomes" id="UP000054423">
    <property type="component" value="Unassembled WGS sequence"/>
</dbReference>
<dbReference type="InterPro" id="IPR000719">
    <property type="entry name" value="Prot_kinase_dom"/>
</dbReference>
<evidence type="ECO:0000313" key="5">
    <source>
        <dbReference type="EMBL" id="KUF76595.1"/>
    </source>
</evidence>
<dbReference type="EMBL" id="KI677878">
    <property type="protein sequence ID" value="ETM00809.1"/>
    <property type="molecule type" value="Genomic_DNA"/>
</dbReference>
<evidence type="ECO:0000313" key="7">
    <source>
        <dbReference type="Proteomes" id="UP000053864"/>
    </source>
</evidence>
<dbReference type="Proteomes" id="UP000052943">
    <property type="component" value="Unassembled WGS sequence"/>
</dbReference>
<dbReference type="SUPFAM" id="SSF56112">
    <property type="entry name" value="Protein kinase-like (PK-like)"/>
    <property type="match status" value="1"/>
</dbReference>
<dbReference type="Gene3D" id="1.10.510.10">
    <property type="entry name" value="Transferase(Phosphotransferase) domain 1"/>
    <property type="match status" value="1"/>
</dbReference>
<evidence type="ECO:0000259" key="1">
    <source>
        <dbReference type="PROSITE" id="PS50011"/>
    </source>
</evidence>
<feature type="domain" description="Protein kinase" evidence="1">
    <location>
        <begin position="1"/>
        <end position="178"/>
    </location>
</feature>
<dbReference type="EMBL" id="KI671107">
    <property type="protein sequence ID" value="ETL47690.1"/>
    <property type="molecule type" value="Genomic_DNA"/>
</dbReference>
<gene>
    <name evidence="5" type="ORF">AM587_10012330</name>
    <name evidence="2" type="ORF">L915_02592</name>
    <name evidence="3" type="ORF">L916_02568</name>
    <name evidence="4" type="ORF">L917_02503</name>
</gene>
<reference evidence="3 7" key="3">
    <citation type="submission" date="2013-11" db="EMBL/GenBank/DDBJ databases">
        <title>The Genome Sequence of Phytophthora parasitica CJ05E6.</title>
        <authorList>
            <consortium name="The Broad Institute Genomics Platform"/>
            <person name="Russ C."/>
            <person name="Tyler B."/>
            <person name="Panabieres F."/>
            <person name="Shan W."/>
            <person name="Tripathy S."/>
            <person name="Grunwald N."/>
            <person name="Machado M."/>
            <person name="Johnson C.S."/>
            <person name="Arredondo F."/>
            <person name="Hong C."/>
            <person name="Coffey M."/>
            <person name="Young S.K."/>
            <person name="Zeng Q."/>
            <person name="Gargeya S."/>
            <person name="Fitzgerald M."/>
            <person name="Abouelleil A."/>
            <person name="Alvarado L."/>
            <person name="Chapman S.B."/>
            <person name="Gainer-Dewar J."/>
            <person name="Goldberg J."/>
            <person name="Griggs A."/>
            <person name="Gujja S."/>
            <person name="Hansen M."/>
            <person name="Howarth C."/>
            <person name="Imamovic A."/>
            <person name="Ireland A."/>
            <person name="Larimer J."/>
            <person name="McCowan C."/>
            <person name="Murphy C."/>
            <person name="Pearson M."/>
            <person name="Poon T.W."/>
            <person name="Priest M."/>
            <person name="Roberts A."/>
            <person name="Saif S."/>
            <person name="Shea T."/>
            <person name="Sykes S."/>
            <person name="Wortman J."/>
            <person name="Nusbaum C."/>
            <person name="Birren B."/>
        </authorList>
    </citation>
    <scope>NUCLEOTIDE SEQUENCE [LARGE SCALE GENOMIC DNA]</scope>
    <source>
        <strain evidence="3 7">CJ05E6</strain>
    </source>
</reference>
<dbReference type="Pfam" id="PF17667">
    <property type="entry name" value="Pkinase_fungal"/>
    <property type="match status" value="1"/>
</dbReference>
<evidence type="ECO:0000313" key="2">
    <source>
        <dbReference type="EMBL" id="ETK94324.1"/>
    </source>
</evidence>